<evidence type="ECO:0000313" key="9">
    <source>
        <dbReference type="Proteomes" id="UP000700596"/>
    </source>
</evidence>
<dbReference type="Pfam" id="PF07690">
    <property type="entry name" value="MFS_1"/>
    <property type="match status" value="1"/>
</dbReference>
<dbReference type="PANTHER" id="PTHR23501:SF49">
    <property type="entry name" value="MAJOR FACILITATOR SUPERFAMILY (MFS) PROFILE DOMAIN-CONTAINING PROTEIN"/>
    <property type="match status" value="1"/>
</dbReference>
<keyword evidence="2 6" id="KW-0812">Transmembrane</keyword>
<evidence type="ECO:0000256" key="1">
    <source>
        <dbReference type="ARBA" id="ARBA00004141"/>
    </source>
</evidence>
<accession>A0A9P9IR81</accession>
<comment type="subcellular location">
    <subcellularLocation>
        <location evidence="1">Membrane</location>
        <topology evidence="1">Multi-pass membrane protein</topology>
    </subcellularLocation>
</comment>
<dbReference type="Gene3D" id="1.20.1250.20">
    <property type="entry name" value="MFS general substrate transporter like domains"/>
    <property type="match status" value="1"/>
</dbReference>
<evidence type="ECO:0000313" key="8">
    <source>
        <dbReference type="EMBL" id="KAH7132183.1"/>
    </source>
</evidence>
<dbReference type="GO" id="GO:0022857">
    <property type="term" value="F:transmembrane transporter activity"/>
    <property type="evidence" value="ECO:0007669"/>
    <property type="project" value="InterPro"/>
</dbReference>
<evidence type="ECO:0000256" key="2">
    <source>
        <dbReference type="ARBA" id="ARBA00022692"/>
    </source>
</evidence>
<feature type="transmembrane region" description="Helical" evidence="6">
    <location>
        <begin position="422"/>
        <end position="444"/>
    </location>
</feature>
<reference evidence="8" key="1">
    <citation type="journal article" date="2021" name="Nat. Commun.">
        <title>Genetic determinants of endophytism in the Arabidopsis root mycobiome.</title>
        <authorList>
            <person name="Mesny F."/>
            <person name="Miyauchi S."/>
            <person name="Thiergart T."/>
            <person name="Pickel B."/>
            <person name="Atanasova L."/>
            <person name="Karlsson M."/>
            <person name="Huettel B."/>
            <person name="Barry K.W."/>
            <person name="Haridas S."/>
            <person name="Chen C."/>
            <person name="Bauer D."/>
            <person name="Andreopoulos W."/>
            <person name="Pangilinan J."/>
            <person name="LaButti K."/>
            <person name="Riley R."/>
            <person name="Lipzen A."/>
            <person name="Clum A."/>
            <person name="Drula E."/>
            <person name="Henrissat B."/>
            <person name="Kohler A."/>
            <person name="Grigoriev I.V."/>
            <person name="Martin F.M."/>
            <person name="Hacquard S."/>
        </authorList>
    </citation>
    <scope>NUCLEOTIDE SEQUENCE</scope>
    <source>
        <strain evidence="8">MPI-CAGE-CH-0243</strain>
    </source>
</reference>
<dbReference type="CDD" id="cd17502">
    <property type="entry name" value="MFS_Azr1_MDR_like"/>
    <property type="match status" value="1"/>
</dbReference>
<protein>
    <submittedName>
        <fullName evidence="8">MFS multidrug transporter-like protein</fullName>
    </submittedName>
</protein>
<feature type="transmembrane region" description="Helical" evidence="6">
    <location>
        <begin position="325"/>
        <end position="350"/>
    </location>
</feature>
<dbReference type="AlphaFoldDB" id="A0A9P9IR81"/>
<dbReference type="InterPro" id="IPR036259">
    <property type="entry name" value="MFS_trans_sf"/>
</dbReference>
<gene>
    <name evidence="8" type="ORF">B0J11DRAFT_219640</name>
</gene>
<dbReference type="Gene3D" id="1.20.1720.10">
    <property type="entry name" value="Multidrug resistance protein D"/>
    <property type="match status" value="1"/>
</dbReference>
<proteinExistence type="predicted"/>
<dbReference type="FunFam" id="1.20.1250.20:FF:000196">
    <property type="entry name" value="MFS toxin efflux pump (AflT)"/>
    <property type="match status" value="1"/>
</dbReference>
<evidence type="ECO:0000259" key="7">
    <source>
        <dbReference type="PROSITE" id="PS50850"/>
    </source>
</evidence>
<dbReference type="PANTHER" id="PTHR23501">
    <property type="entry name" value="MAJOR FACILITATOR SUPERFAMILY"/>
    <property type="match status" value="1"/>
</dbReference>
<sequence>MDGADAIEMKAKAKKAKAKTNDAPEIQKLEKVGDVERLPSTEFTRPVDDEKKYPDTLHLILATIALMVAVFLVALDVNILATATPKITTEFNSLIDLTWYGGAFLVAQIAMQPTYARLYQAFPIKHVFVTAIVILGVGSVIGARASSSKMLIVGRAIQGTGSGGIIAGGLLMISFLVPKPKRPVFLSVIATMYAVAALVGPVVGGFFAESKLTWRFCFYINLPIGFTACSMIIYAFTEPQRPSTDRPLTEKLKTLDPLGAAILISWVTCLLLALQRASIPQPWSHAGIWGPLLAFGILFCIFAIVQYYQKDKAIVPLRILTQRTVGFSCLFVLSIMLAATSIVYYLPFYFQSVKGFSAHKSGIYNLPFVVTNSLFSFAGGVAISKTGIYVPYMWAGSAILCIGCGLLYTLNAESSDGSIVGFQLLASAGYGLCVQVPFTAVQVLPEADIPIGNGLMAFFQGLGGALAVSAAQTIFSNTLHEQLDVVPNINADVIISYGATNFVTKVDPNTAHTVQLAYEAATRDTFMLPIIGAGIALLASLGVEWRRHYVSMKGPSSTSSSEPGVTQRDVIGPSKP</sequence>
<feature type="region of interest" description="Disordered" evidence="5">
    <location>
        <begin position="552"/>
        <end position="576"/>
    </location>
</feature>
<organism evidence="8 9">
    <name type="scientific">Dendryphion nanum</name>
    <dbReference type="NCBI Taxonomy" id="256645"/>
    <lineage>
        <taxon>Eukaryota</taxon>
        <taxon>Fungi</taxon>
        <taxon>Dikarya</taxon>
        <taxon>Ascomycota</taxon>
        <taxon>Pezizomycotina</taxon>
        <taxon>Dothideomycetes</taxon>
        <taxon>Pleosporomycetidae</taxon>
        <taxon>Pleosporales</taxon>
        <taxon>Torulaceae</taxon>
        <taxon>Dendryphion</taxon>
    </lineage>
</organism>
<feature type="transmembrane region" description="Helical" evidence="6">
    <location>
        <begin position="123"/>
        <end position="144"/>
    </location>
</feature>
<evidence type="ECO:0000256" key="6">
    <source>
        <dbReference type="SAM" id="Phobius"/>
    </source>
</evidence>
<feature type="transmembrane region" description="Helical" evidence="6">
    <location>
        <begin position="216"/>
        <end position="237"/>
    </location>
</feature>
<keyword evidence="3 6" id="KW-1133">Transmembrane helix</keyword>
<dbReference type="OrthoDB" id="10021397at2759"/>
<feature type="transmembrane region" description="Helical" evidence="6">
    <location>
        <begin position="257"/>
        <end position="274"/>
    </location>
</feature>
<dbReference type="GO" id="GO:0005886">
    <property type="term" value="C:plasma membrane"/>
    <property type="evidence" value="ECO:0007669"/>
    <property type="project" value="TreeGrafter"/>
</dbReference>
<evidence type="ECO:0000256" key="3">
    <source>
        <dbReference type="ARBA" id="ARBA00022989"/>
    </source>
</evidence>
<dbReference type="Proteomes" id="UP000700596">
    <property type="component" value="Unassembled WGS sequence"/>
</dbReference>
<evidence type="ECO:0000256" key="4">
    <source>
        <dbReference type="ARBA" id="ARBA00023136"/>
    </source>
</evidence>
<dbReference type="InterPro" id="IPR011701">
    <property type="entry name" value="MFS"/>
</dbReference>
<name>A0A9P9IR81_9PLEO</name>
<evidence type="ECO:0000256" key="5">
    <source>
        <dbReference type="SAM" id="MobiDB-lite"/>
    </source>
</evidence>
<feature type="transmembrane region" description="Helical" evidence="6">
    <location>
        <begin position="526"/>
        <end position="543"/>
    </location>
</feature>
<feature type="transmembrane region" description="Helical" evidence="6">
    <location>
        <begin position="93"/>
        <end position="111"/>
    </location>
</feature>
<feature type="transmembrane region" description="Helical" evidence="6">
    <location>
        <begin position="156"/>
        <end position="177"/>
    </location>
</feature>
<feature type="transmembrane region" description="Helical" evidence="6">
    <location>
        <begin position="59"/>
        <end position="81"/>
    </location>
</feature>
<dbReference type="PROSITE" id="PS50850">
    <property type="entry name" value="MFS"/>
    <property type="match status" value="1"/>
</dbReference>
<dbReference type="InterPro" id="IPR020846">
    <property type="entry name" value="MFS_dom"/>
</dbReference>
<feature type="compositionally biased region" description="Polar residues" evidence="5">
    <location>
        <begin position="554"/>
        <end position="564"/>
    </location>
</feature>
<feature type="transmembrane region" description="Helical" evidence="6">
    <location>
        <begin position="286"/>
        <end position="305"/>
    </location>
</feature>
<feature type="transmembrane region" description="Helical" evidence="6">
    <location>
        <begin position="183"/>
        <end position="204"/>
    </location>
</feature>
<feature type="transmembrane region" description="Helical" evidence="6">
    <location>
        <begin position="362"/>
        <end position="383"/>
    </location>
</feature>
<comment type="caution">
    <text evidence="8">The sequence shown here is derived from an EMBL/GenBank/DDBJ whole genome shotgun (WGS) entry which is preliminary data.</text>
</comment>
<keyword evidence="4 6" id="KW-0472">Membrane</keyword>
<dbReference type="SUPFAM" id="SSF103473">
    <property type="entry name" value="MFS general substrate transporter"/>
    <property type="match status" value="1"/>
</dbReference>
<feature type="domain" description="Major facilitator superfamily (MFS) profile" evidence="7">
    <location>
        <begin position="62"/>
        <end position="548"/>
    </location>
</feature>
<keyword evidence="9" id="KW-1185">Reference proteome</keyword>
<dbReference type="EMBL" id="JAGMWT010000003">
    <property type="protein sequence ID" value="KAH7132183.1"/>
    <property type="molecule type" value="Genomic_DNA"/>
</dbReference>
<feature type="transmembrane region" description="Helical" evidence="6">
    <location>
        <begin position="389"/>
        <end position="410"/>
    </location>
</feature>